<dbReference type="PANTHER" id="PTHR33164">
    <property type="entry name" value="TRANSCRIPTIONAL REGULATOR, MARR FAMILY"/>
    <property type="match status" value="1"/>
</dbReference>
<dbReference type="GO" id="GO:0006950">
    <property type="term" value="P:response to stress"/>
    <property type="evidence" value="ECO:0007669"/>
    <property type="project" value="TreeGrafter"/>
</dbReference>
<accession>A0A1H0V720</accession>
<feature type="domain" description="HTH marR-type" evidence="1">
    <location>
        <begin position="22"/>
        <end position="158"/>
    </location>
</feature>
<reference evidence="3" key="1">
    <citation type="submission" date="2016-10" db="EMBL/GenBank/DDBJ databases">
        <authorList>
            <person name="Varghese N."/>
            <person name="Submissions S."/>
        </authorList>
    </citation>
    <scope>NUCLEOTIDE SEQUENCE [LARGE SCALE GENOMIC DNA]</scope>
    <source>
        <strain evidence="3">DSM 46732</strain>
    </source>
</reference>
<dbReference type="PANTHER" id="PTHR33164:SF99">
    <property type="entry name" value="MARR FAMILY REGULATORY PROTEIN"/>
    <property type="match status" value="1"/>
</dbReference>
<evidence type="ECO:0000313" key="2">
    <source>
        <dbReference type="EMBL" id="SDP73896.1"/>
    </source>
</evidence>
<dbReference type="InterPro" id="IPR036388">
    <property type="entry name" value="WH-like_DNA-bd_sf"/>
</dbReference>
<dbReference type="STRING" id="405564.SAMN04487905_10830"/>
<evidence type="ECO:0000259" key="1">
    <source>
        <dbReference type="PROSITE" id="PS50995"/>
    </source>
</evidence>
<dbReference type="AlphaFoldDB" id="A0A1H0V720"/>
<gene>
    <name evidence="2" type="ORF">SAMN04487905_10830</name>
</gene>
<name>A0A1H0V720_9ACTN</name>
<dbReference type="RefSeq" id="WP_092602120.1">
    <property type="nucleotide sequence ID" value="NZ_FNJR01000008.1"/>
</dbReference>
<dbReference type="Proteomes" id="UP000199497">
    <property type="component" value="Unassembled WGS sequence"/>
</dbReference>
<keyword evidence="2" id="KW-0238">DNA-binding</keyword>
<dbReference type="Pfam" id="PF12802">
    <property type="entry name" value="MarR_2"/>
    <property type="match status" value="1"/>
</dbReference>
<dbReference type="EMBL" id="FNJR01000008">
    <property type="protein sequence ID" value="SDP73896.1"/>
    <property type="molecule type" value="Genomic_DNA"/>
</dbReference>
<organism evidence="2 3">
    <name type="scientific">Actinopolyspora xinjiangensis</name>
    <dbReference type="NCBI Taxonomy" id="405564"/>
    <lineage>
        <taxon>Bacteria</taxon>
        <taxon>Bacillati</taxon>
        <taxon>Actinomycetota</taxon>
        <taxon>Actinomycetes</taxon>
        <taxon>Actinopolysporales</taxon>
        <taxon>Actinopolysporaceae</taxon>
        <taxon>Actinopolyspora</taxon>
    </lineage>
</organism>
<dbReference type="Gene3D" id="1.10.10.10">
    <property type="entry name" value="Winged helix-like DNA-binding domain superfamily/Winged helix DNA-binding domain"/>
    <property type="match status" value="1"/>
</dbReference>
<dbReference type="InterPro" id="IPR039422">
    <property type="entry name" value="MarR/SlyA-like"/>
</dbReference>
<dbReference type="InterPro" id="IPR000835">
    <property type="entry name" value="HTH_MarR-typ"/>
</dbReference>
<dbReference type="SUPFAM" id="SSF46785">
    <property type="entry name" value="Winged helix' DNA-binding domain"/>
    <property type="match status" value="1"/>
</dbReference>
<dbReference type="SMART" id="SM00347">
    <property type="entry name" value="HTH_MARR"/>
    <property type="match status" value="1"/>
</dbReference>
<sequence length="165" mass="18153">MTETHTDNSSATTTPLQGLSAEGKQWTRLVALHAQVDGVIEKALHRQCALGLSEFLALAACASSDDGEMRMQELTEAVYLNQSSVSRLVARLERSGLTERRLCEFDRRGVYTGITEHGLKTLREAIPVYENALSEAMAHAELDPQLRPVLHALRAERDGQRPDGA</sequence>
<dbReference type="InterPro" id="IPR036390">
    <property type="entry name" value="WH_DNA-bd_sf"/>
</dbReference>
<proteinExistence type="predicted"/>
<evidence type="ECO:0000313" key="3">
    <source>
        <dbReference type="Proteomes" id="UP000199497"/>
    </source>
</evidence>
<keyword evidence="3" id="KW-1185">Reference proteome</keyword>
<protein>
    <submittedName>
        <fullName evidence="2">DNA-binding transcriptional regulator, MarR family</fullName>
    </submittedName>
</protein>
<dbReference type="GO" id="GO:0003700">
    <property type="term" value="F:DNA-binding transcription factor activity"/>
    <property type="evidence" value="ECO:0007669"/>
    <property type="project" value="InterPro"/>
</dbReference>
<dbReference type="PRINTS" id="PR00598">
    <property type="entry name" value="HTHMARR"/>
</dbReference>
<dbReference type="GO" id="GO:0003677">
    <property type="term" value="F:DNA binding"/>
    <property type="evidence" value="ECO:0007669"/>
    <property type="project" value="UniProtKB-KW"/>
</dbReference>
<dbReference type="OrthoDB" id="5195026at2"/>
<dbReference type="PROSITE" id="PS50995">
    <property type="entry name" value="HTH_MARR_2"/>
    <property type="match status" value="1"/>
</dbReference>